<dbReference type="Pfam" id="PF13966">
    <property type="entry name" value="zf-RVT"/>
    <property type="match status" value="1"/>
</dbReference>
<dbReference type="AlphaFoldDB" id="A0A6D2KFF8"/>
<keyword evidence="3" id="KW-1185">Reference proteome</keyword>
<protein>
    <recommendedName>
        <fullName evidence="1">Reverse transcriptase zinc-binding domain-containing protein</fullName>
    </recommendedName>
</protein>
<evidence type="ECO:0000313" key="2">
    <source>
        <dbReference type="EMBL" id="CAA7055766.1"/>
    </source>
</evidence>
<gene>
    <name evidence="2" type="ORF">MERR_LOCUS43002</name>
</gene>
<dbReference type="EMBL" id="CACVBM020001607">
    <property type="protein sequence ID" value="CAA7055766.1"/>
    <property type="molecule type" value="Genomic_DNA"/>
</dbReference>
<organism evidence="2 3">
    <name type="scientific">Microthlaspi erraticum</name>
    <dbReference type="NCBI Taxonomy" id="1685480"/>
    <lineage>
        <taxon>Eukaryota</taxon>
        <taxon>Viridiplantae</taxon>
        <taxon>Streptophyta</taxon>
        <taxon>Embryophyta</taxon>
        <taxon>Tracheophyta</taxon>
        <taxon>Spermatophyta</taxon>
        <taxon>Magnoliopsida</taxon>
        <taxon>eudicotyledons</taxon>
        <taxon>Gunneridae</taxon>
        <taxon>Pentapetalae</taxon>
        <taxon>rosids</taxon>
        <taxon>malvids</taxon>
        <taxon>Brassicales</taxon>
        <taxon>Brassicaceae</taxon>
        <taxon>Coluteocarpeae</taxon>
        <taxon>Microthlaspi</taxon>
    </lineage>
</organism>
<feature type="domain" description="Reverse transcriptase zinc-binding" evidence="1">
    <location>
        <begin position="1"/>
        <end position="45"/>
    </location>
</feature>
<name>A0A6D2KFF8_9BRAS</name>
<accession>A0A6D2KFF8</accession>
<sequence>MHNRLSTGDIMLRWNIGVGSSCIFCGDMESRNHLFFGCKYSEEVWVALARKLFGAQFTTQWDAIVELLIDAEQNMISLFLKRYVFQVTIFWIWRERNGQRHGEQPTPSSCLKQRID</sequence>
<evidence type="ECO:0000259" key="1">
    <source>
        <dbReference type="Pfam" id="PF13966"/>
    </source>
</evidence>
<comment type="caution">
    <text evidence="2">The sequence shown here is derived from an EMBL/GenBank/DDBJ whole genome shotgun (WGS) entry which is preliminary data.</text>
</comment>
<dbReference type="InterPro" id="IPR026960">
    <property type="entry name" value="RVT-Znf"/>
</dbReference>
<dbReference type="OrthoDB" id="1104096at2759"/>
<evidence type="ECO:0000313" key="3">
    <source>
        <dbReference type="Proteomes" id="UP000467841"/>
    </source>
</evidence>
<dbReference type="Proteomes" id="UP000467841">
    <property type="component" value="Unassembled WGS sequence"/>
</dbReference>
<reference evidence="2" key="1">
    <citation type="submission" date="2020-01" db="EMBL/GenBank/DDBJ databases">
        <authorList>
            <person name="Mishra B."/>
        </authorList>
    </citation>
    <scope>NUCLEOTIDE SEQUENCE [LARGE SCALE GENOMIC DNA]</scope>
</reference>
<proteinExistence type="predicted"/>